<reference evidence="2 3" key="1">
    <citation type="submission" date="2018-06" db="EMBL/GenBank/DDBJ databases">
        <title>Comparative genomics reveals the genomic features of Rhizophagus irregularis, R. cerebriforme, R. diaphanum and Gigaspora rosea, and their symbiotic lifestyle signature.</title>
        <authorList>
            <person name="Morin E."/>
            <person name="San Clemente H."/>
            <person name="Chen E.C.H."/>
            <person name="De La Providencia I."/>
            <person name="Hainaut M."/>
            <person name="Kuo A."/>
            <person name="Kohler A."/>
            <person name="Murat C."/>
            <person name="Tang N."/>
            <person name="Roy S."/>
            <person name="Loubradou J."/>
            <person name="Henrissat B."/>
            <person name="Grigoriev I.V."/>
            <person name="Corradi N."/>
            <person name="Roux C."/>
            <person name="Martin F.M."/>
        </authorList>
    </citation>
    <scope>NUCLEOTIDE SEQUENCE [LARGE SCALE GENOMIC DNA]</scope>
    <source>
        <strain evidence="2 3">DAOM 227022</strain>
    </source>
</reference>
<name>A0A397SKS4_9GLOM</name>
<organism evidence="2 3">
    <name type="scientific">Glomus cerebriforme</name>
    <dbReference type="NCBI Taxonomy" id="658196"/>
    <lineage>
        <taxon>Eukaryota</taxon>
        <taxon>Fungi</taxon>
        <taxon>Fungi incertae sedis</taxon>
        <taxon>Mucoromycota</taxon>
        <taxon>Glomeromycotina</taxon>
        <taxon>Glomeromycetes</taxon>
        <taxon>Glomerales</taxon>
        <taxon>Glomeraceae</taxon>
        <taxon>Glomus</taxon>
    </lineage>
</organism>
<sequence length="191" mass="20726">MTIIVKNISPKYGGNIGNDYNDYNDIIMTYGCATNIKSITIKKIEIQSGGFVDNLQFTYNIVTLDGASHDYKGNKYGGNGGTKHDLIFNDDEQPTRISGKYGDYIGSIVIKYLEIQTSQKTYTFGDRVNRIEDTAFNLPVGVIYGSCGGFLESIGSIMIAEAIQPTATATVTATVTPAQPTITGLQQPLLD</sequence>
<evidence type="ECO:0000313" key="2">
    <source>
        <dbReference type="EMBL" id="RIA85489.1"/>
    </source>
</evidence>
<dbReference type="InterPro" id="IPR001229">
    <property type="entry name" value="Jacalin-like_lectin_dom"/>
</dbReference>
<evidence type="ECO:0000313" key="3">
    <source>
        <dbReference type="Proteomes" id="UP000265703"/>
    </source>
</evidence>
<evidence type="ECO:0000259" key="1">
    <source>
        <dbReference type="Pfam" id="PF01419"/>
    </source>
</evidence>
<proteinExistence type="predicted"/>
<dbReference type="SUPFAM" id="SSF51101">
    <property type="entry name" value="Mannose-binding lectins"/>
    <property type="match status" value="1"/>
</dbReference>
<gene>
    <name evidence="2" type="ORF">C1645_741534</name>
</gene>
<comment type="caution">
    <text evidence="2">The sequence shown here is derived from an EMBL/GenBank/DDBJ whole genome shotgun (WGS) entry which is preliminary data.</text>
</comment>
<dbReference type="InterPro" id="IPR036404">
    <property type="entry name" value="Jacalin-like_lectin_dom_sf"/>
</dbReference>
<dbReference type="Proteomes" id="UP000265703">
    <property type="component" value="Unassembled WGS sequence"/>
</dbReference>
<dbReference type="Pfam" id="PF01419">
    <property type="entry name" value="Jacalin"/>
    <property type="match status" value="1"/>
</dbReference>
<dbReference type="OrthoDB" id="2448640at2759"/>
<dbReference type="EMBL" id="QKYT01000423">
    <property type="protein sequence ID" value="RIA85489.1"/>
    <property type="molecule type" value="Genomic_DNA"/>
</dbReference>
<dbReference type="Gene3D" id="2.100.10.30">
    <property type="entry name" value="Jacalin-like lectin domain"/>
    <property type="match status" value="1"/>
</dbReference>
<dbReference type="AlphaFoldDB" id="A0A397SKS4"/>
<protein>
    <recommendedName>
        <fullName evidence="1">Jacalin-type lectin domain-containing protein</fullName>
    </recommendedName>
</protein>
<keyword evidence="3" id="KW-1185">Reference proteome</keyword>
<dbReference type="PANTHER" id="PTHR46506">
    <property type="entry name" value="OS05G0143600 PROTEIN"/>
    <property type="match status" value="1"/>
</dbReference>
<feature type="domain" description="Jacalin-type lectin" evidence="1">
    <location>
        <begin position="12"/>
        <end position="155"/>
    </location>
</feature>
<accession>A0A397SKS4</accession>